<keyword evidence="4" id="KW-0472">Membrane</keyword>
<name>A0AAW2W384_SESRA</name>
<feature type="compositionally biased region" description="Polar residues" evidence="9">
    <location>
        <begin position="158"/>
        <end position="169"/>
    </location>
</feature>
<evidence type="ECO:0000256" key="3">
    <source>
        <dbReference type="ARBA" id="ARBA00022475"/>
    </source>
</evidence>
<evidence type="ECO:0000256" key="7">
    <source>
        <dbReference type="ARBA" id="ARBA00023180"/>
    </source>
</evidence>
<evidence type="ECO:0000259" key="11">
    <source>
        <dbReference type="SMART" id="SM00499"/>
    </source>
</evidence>
<dbReference type="InterPro" id="IPR043325">
    <property type="entry name" value="LTSS"/>
</dbReference>
<feature type="signal peptide" evidence="10">
    <location>
        <begin position="1"/>
        <end position="29"/>
    </location>
</feature>
<keyword evidence="3" id="KW-1003">Cell membrane</keyword>
<comment type="subcellular location">
    <subcellularLocation>
        <location evidence="1">Cell membrane</location>
        <topology evidence="1">Lipid-anchor</topology>
        <topology evidence="1">GPI-anchor</topology>
    </subcellularLocation>
</comment>
<gene>
    <name evidence="12" type="ORF">Sradi_0233500</name>
</gene>
<accession>A0AAW2W384</accession>
<dbReference type="InterPro" id="IPR016140">
    <property type="entry name" value="Bifunc_inhib/LTP/seed_store"/>
</dbReference>
<dbReference type="SMART" id="SM00499">
    <property type="entry name" value="AAI"/>
    <property type="match status" value="1"/>
</dbReference>
<organism evidence="12">
    <name type="scientific">Sesamum radiatum</name>
    <name type="common">Black benniseed</name>
    <dbReference type="NCBI Taxonomy" id="300843"/>
    <lineage>
        <taxon>Eukaryota</taxon>
        <taxon>Viridiplantae</taxon>
        <taxon>Streptophyta</taxon>
        <taxon>Embryophyta</taxon>
        <taxon>Tracheophyta</taxon>
        <taxon>Spermatophyta</taxon>
        <taxon>Magnoliopsida</taxon>
        <taxon>eudicotyledons</taxon>
        <taxon>Gunneridae</taxon>
        <taxon>Pentapetalae</taxon>
        <taxon>asterids</taxon>
        <taxon>lamiids</taxon>
        <taxon>Lamiales</taxon>
        <taxon>Pedaliaceae</taxon>
        <taxon>Sesamum</taxon>
    </lineage>
</organism>
<evidence type="ECO:0000313" key="12">
    <source>
        <dbReference type="EMBL" id="KAL0435256.1"/>
    </source>
</evidence>
<dbReference type="Gene3D" id="1.10.110.10">
    <property type="entry name" value="Plant lipid-transfer and hydrophobic proteins"/>
    <property type="match status" value="1"/>
</dbReference>
<dbReference type="InterPro" id="IPR036312">
    <property type="entry name" value="Bifun_inhib/LTP/seed_sf"/>
</dbReference>
<keyword evidence="5 10" id="KW-0732">Signal</keyword>
<reference evidence="12" key="1">
    <citation type="submission" date="2020-06" db="EMBL/GenBank/DDBJ databases">
        <authorList>
            <person name="Li T."/>
            <person name="Hu X."/>
            <person name="Zhang T."/>
            <person name="Song X."/>
            <person name="Zhang H."/>
            <person name="Dai N."/>
            <person name="Sheng W."/>
            <person name="Hou X."/>
            <person name="Wei L."/>
        </authorList>
    </citation>
    <scope>NUCLEOTIDE SEQUENCE</scope>
    <source>
        <strain evidence="12">G02</strain>
        <tissue evidence="12">Leaf</tissue>
    </source>
</reference>
<dbReference type="EMBL" id="JACGWJ010000002">
    <property type="protein sequence ID" value="KAL0435256.1"/>
    <property type="molecule type" value="Genomic_DNA"/>
</dbReference>
<evidence type="ECO:0000256" key="10">
    <source>
        <dbReference type="SAM" id="SignalP"/>
    </source>
</evidence>
<keyword evidence="7" id="KW-0325">Glycoprotein</keyword>
<keyword evidence="4" id="KW-0336">GPI-anchor</keyword>
<keyword evidence="6" id="KW-1015">Disulfide bond</keyword>
<sequence length="295" mass="31105">MARAKTTTTAAYPLILAAIFAAALPYLSAQSPAPAPMLPVSPGPGAAGPAPDCFTYLIKLSDCLTFVEAGSNLTKPDPGCCPELGNLVDTQPVCLCELLGQPGQVGISIDVNRALKLPTACNVTTPPVSLCAAIGIPIGVPAPSEAPSDGISAAASPSPGTGNGDNPSSNNLGLKPHFLIGLAALCFTYQLNLSEHNAFHPLLVLGHGRVSETEREERGSYTDEEISSCMFMGRQMEDKGFPDHAESANRELTAGWGCISPTRRALKRLGRPFLSRHNRSRHHTYLAHSRHSLHP</sequence>
<evidence type="ECO:0000256" key="6">
    <source>
        <dbReference type="ARBA" id="ARBA00023157"/>
    </source>
</evidence>
<reference evidence="12" key="2">
    <citation type="journal article" date="2024" name="Plant">
        <title>Genomic evolution and insights into agronomic trait innovations of Sesamum species.</title>
        <authorList>
            <person name="Miao H."/>
            <person name="Wang L."/>
            <person name="Qu L."/>
            <person name="Liu H."/>
            <person name="Sun Y."/>
            <person name="Le M."/>
            <person name="Wang Q."/>
            <person name="Wei S."/>
            <person name="Zheng Y."/>
            <person name="Lin W."/>
            <person name="Duan Y."/>
            <person name="Cao H."/>
            <person name="Xiong S."/>
            <person name="Wang X."/>
            <person name="Wei L."/>
            <person name="Li C."/>
            <person name="Ma Q."/>
            <person name="Ju M."/>
            <person name="Zhao R."/>
            <person name="Li G."/>
            <person name="Mu C."/>
            <person name="Tian Q."/>
            <person name="Mei H."/>
            <person name="Zhang T."/>
            <person name="Gao T."/>
            <person name="Zhang H."/>
        </authorList>
    </citation>
    <scope>NUCLEOTIDE SEQUENCE</scope>
    <source>
        <strain evidence="12">G02</strain>
    </source>
</reference>
<feature type="domain" description="Bifunctional inhibitor/plant lipid transfer protein/seed storage helical" evidence="11">
    <location>
        <begin position="53"/>
        <end position="131"/>
    </location>
</feature>
<evidence type="ECO:0000256" key="5">
    <source>
        <dbReference type="ARBA" id="ARBA00022729"/>
    </source>
</evidence>
<evidence type="ECO:0000256" key="8">
    <source>
        <dbReference type="ARBA" id="ARBA00023288"/>
    </source>
</evidence>
<dbReference type="Pfam" id="PF14368">
    <property type="entry name" value="LTP_2"/>
    <property type="match status" value="1"/>
</dbReference>
<dbReference type="FunFam" id="1.10.110.10:FF:000001">
    <property type="entry name" value="Bifunctional inhibitor/lipid-transfer protein/seed storage 2S albumin superfamily protein"/>
    <property type="match status" value="1"/>
</dbReference>
<dbReference type="AlphaFoldDB" id="A0AAW2W384"/>
<feature type="chain" id="PRO_5043890078" description="Bifunctional inhibitor/plant lipid transfer protein/seed storage helical domain-containing protein" evidence="10">
    <location>
        <begin position="30"/>
        <end position="295"/>
    </location>
</feature>
<dbReference type="PANTHER" id="PTHR33044">
    <property type="entry name" value="BIFUNCTIONAL INHIBITOR/LIPID-TRANSFER PROTEIN/SEED STORAGE 2S ALBUMIN SUPERFAMILY PROTEIN-RELATED"/>
    <property type="match status" value="1"/>
</dbReference>
<dbReference type="CDD" id="cd00010">
    <property type="entry name" value="AAI_LTSS"/>
    <property type="match status" value="1"/>
</dbReference>
<protein>
    <recommendedName>
        <fullName evidence="11">Bifunctional inhibitor/plant lipid transfer protein/seed storage helical domain-containing protein</fullName>
    </recommendedName>
</protein>
<proteinExistence type="inferred from homology"/>
<comment type="similarity">
    <text evidence="2">Belongs to the plant LTP family.</text>
</comment>
<feature type="region of interest" description="Disordered" evidence="9">
    <location>
        <begin position="146"/>
        <end position="169"/>
    </location>
</feature>
<evidence type="ECO:0000256" key="4">
    <source>
        <dbReference type="ARBA" id="ARBA00022622"/>
    </source>
</evidence>
<evidence type="ECO:0000256" key="1">
    <source>
        <dbReference type="ARBA" id="ARBA00004609"/>
    </source>
</evidence>
<dbReference type="SUPFAM" id="SSF47699">
    <property type="entry name" value="Bifunctional inhibitor/lipid-transfer protein/seed storage 2S albumin"/>
    <property type="match status" value="1"/>
</dbReference>
<dbReference type="GO" id="GO:0098552">
    <property type="term" value="C:side of membrane"/>
    <property type="evidence" value="ECO:0007669"/>
    <property type="project" value="UniProtKB-KW"/>
</dbReference>
<evidence type="ECO:0000256" key="2">
    <source>
        <dbReference type="ARBA" id="ARBA00009748"/>
    </source>
</evidence>
<dbReference type="GO" id="GO:0005886">
    <property type="term" value="C:plasma membrane"/>
    <property type="evidence" value="ECO:0007669"/>
    <property type="project" value="UniProtKB-SubCell"/>
</dbReference>
<keyword evidence="8" id="KW-0449">Lipoprotein</keyword>
<comment type="caution">
    <text evidence="12">The sequence shown here is derived from an EMBL/GenBank/DDBJ whole genome shotgun (WGS) entry which is preliminary data.</text>
</comment>
<evidence type="ECO:0000256" key="9">
    <source>
        <dbReference type="SAM" id="MobiDB-lite"/>
    </source>
</evidence>